<evidence type="ECO:0000256" key="7">
    <source>
        <dbReference type="ARBA" id="ARBA00022840"/>
    </source>
</evidence>
<keyword evidence="9" id="KW-1278">Translocase</keyword>
<dbReference type="EMBL" id="DRKP01000050">
    <property type="protein sequence ID" value="HEB95602.1"/>
    <property type="molecule type" value="Genomic_DNA"/>
</dbReference>
<dbReference type="GO" id="GO:0046872">
    <property type="term" value="F:metal ion binding"/>
    <property type="evidence" value="ECO:0007669"/>
    <property type="project" value="UniProtKB-KW"/>
</dbReference>
<gene>
    <name evidence="14" type="ORF">ENI96_04125</name>
</gene>
<dbReference type="SUPFAM" id="SSF81660">
    <property type="entry name" value="Metal cation-transporting ATPase, ATP-binding domain N"/>
    <property type="match status" value="1"/>
</dbReference>
<keyword evidence="10 12" id="KW-1133">Transmembrane helix</keyword>
<dbReference type="Pfam" id="PF00702">
    <property type="entry name" value="Hydrolase"/>
    <property type="match status" value="1"/>
</dbReference>
<evidence type="ECO:0000256" key="9">
    <source>
        <dbReference type="ARBA" id="ARBA00022967"/>
    </source>
</evidence>
<dbReference type="InterPro" id="IPR023299">
    <property type="entry name" value="ATPase_P-typ_cyto_dom_N"/>
</dbReference>
<dbReference type="PRINTS" id="PR00120">
    <property type="entry name" value="HATPASE"/>
</dbReference>
<evidence type="ECO:0000256" key="11">
    <source>
        <dbReference type="ARBA" id="ARBA00023136"/>
    </source>
</evidence>
<dbReference type="SUPFAM" id="SSF56784">
    <property type="entry name" value="HAD-like"/>
    <property type="match status" value="1"/>
</dbReference>
<dbReference type="GO" id="GO:0016020">
    <property type="term" value="C:membrane"/>
    <property type="evidence" value="ECO:0007669"/>
    <property type="project" value="UniProtKB-SubCell"/>
</dbReference>
<feature type="transmembrane region" description="Helical" evidence="12">
    <location>
        <begin position="266"/>
        <end position="293"/>
    </location>
</feature>
<organism evidence="14 15">
    <name type="scientific">Sedimenticola thiotaurini</name>
    <dbReference type="NCBI Taxonomy" id="1543721"/>
    <lineage>
        <taxon>Bacteria</taxon>
        <taxon>Pseudomonadati</taxon>
        <taxon>Pseudomonadota</taxon>
        <taxon>Gammaproteobacteria</taxon>
        <taxon>Chromatiales</taxon>
        <taxon>Sedimenticolaceae</taxon>
        <taxon>Sedimenticola</taxon>
    </lineage>
</organism>
<feature type="transmembrane region" description="Helical" evidence="12">
    <location>
        <begin position="233"/>
        <end position="254"/>
    </location>
</feature>
<comment type="caution">
    <text evidence="14">The sequence shown here is derived from an EMBL/GenBank/DDBJ whole genome shotgun (WGS) entry which is preliminary data.</text>
</comment>
<dbReference type="Gene3D" id="3.40.1110.10">
    <property type="entry name" value="Calcium-transporting ATPase, cytoplasmic domain N"/>
    <property type="match status" value="1"/>
</dbReference>
<dbReference type="InterPro" id="IPR023298">
    <property type="entry name" value="ATPase_P-typ_TM_dom_sf"/>
</dbReference>
<feature type="domain" description="Cation-transporting P-type ATPase N-terminal" evidence="13">
    <location>
        <begin position="7"/>
        <end position="80"/>
    </location>
</feature>
<keyword evidence="3" id="KW-0597">Phosphoprotein</keyword>
<dbReference type="InterPro" id="IPR023214">
    <property type="entry name" value="HAD_sf"/>
</dbReference>
<dbReference type="NCBIfam" id="TIGR01494">
    <property type="entry name" value="ATPase_P-type"/>
    <property type="match status" value="3"/>
</dbReference>
<dbReference type="FunFam" id="3.40.50.1000:FF:000211">
    <property type="entry name" value="Plasma membrane ATPase"/>
    <property type="match status" value="1"/>
</dbReference>
<evidence type="ECO:0000256" key="4">
    <source>
        <dbReference type="ARBA" id="ARBA00022692"/>
    </source>
</evidence>
<dbReference type="SMART" id="SM00831">
    <property type="entry name" value="Cation_ATPase_N"/>
    <property type="match status" value="1"/>
</dbReference>
<comment type="subcellular location">
    <subcellularLocation>
        <location evidence="1">Membrane</location>
        <topology evidence="1">Multi-pass membrane protein</topology>
    </subcellularLocation>
</comment>
<dbReference type="PROSITE" id="PS00154">
    <property type="entry name" value="ATPASE_E1_E2"/>
    <property type="match status" value="1"/>
</dbReference>
<keyword evidence="14" id="KW-0378">Hydrolase</keyword>
<dbReference type="Gene3D" id="1.20.1110.10">
    <property type="entry name" value="Calcium-transporting ATPase, transmembrane domain"/>
    <property type="match status" value="2"/>
</dbReference>
<name>A0A831W9Y9_9GAMM</name>
<dbReference type="GO" id="GO:0008553">
    <property type="term" value="F:P-type proton-exporting transporter activity"/>
    <property type="evidence" value="ECO:0007669"/>
    <property type="project" value="InterPro"/>
</dbReference>
<keyword evidence="8" id="KW-0460">Magnesium</keyword>
<dbReference type="SFLD" id="SFLDS00003">
    <property type="entry name" value="Haloacid_Dehalogenase"/>
    <property type="match status" value="1"/>
</dbReference>
<dbReference type="GO" id="GO:0120029">
    <property type="term" value="P:proton export across plasma membrane"/>
    <property type="evidence" value="ECO:0007669"/>
    <property type="project" value="InterPro"/>
</dbReference>
<evidence type="ECO:0000256" key="3">
    <source>
        <dbReference type="ARBA" id="ARBA00022553"/>
    </source>
</evidence>
<feature type="transmembrane region" description="Helical" evidence="12">
    <location>
        <begin position="773"/>
        <end position="791"/>
    </location>
</feature>
<dbReference type="GO" id="GO:0016887">
    <property type="term" value="F:ATP hydrolysis activity"/>
    <property type="evidence" value="ECO:0007669"/>
    <property type="project" value="InterPro"/>
</dbReference>
<dbReference type="GO" id="GO:0005524">
    <property type="term" value="F:ATP binding"/>
    <property type="evidence" value="ECO:0007669"/>
    <property type="project" value="UniProtKB-KW"/>
</dbReference>
<keyword evidence="6" id="KW-0547">Nucleotide-binding</keyword>
<proteinExistence type="inferred from homology"/>
<dbReference type="Gene3D" id="2.70.150.10">
    <property type="entry name" value="Calcium-transporting ATPase, cytoplasmic transduction domain A"/>
    <property type="match status" value="1"/>
</dbReference>
<dbReference type="SUPFAM" id="SSF81653">
    <property type="entry name" value="Calcium ATPase, transduction domain A"/>
    <property type="match status" value="1"/>
</dbReference>
<protein>
    <submittedName>
        <fullName evidence="14">HAD family hydrolase</fullName>
    </submittedName>
</protein>
<feature type="transmembrane region" description="Helical" evidence="12">
    <location>
        <begin position="803"/>
        <end position="825"/>
    </location>
</feature>
<dbReference type="SFLD" id="SFLDF00027">
    <property type="entry name" value="p-type_atpase"/>
    <property type="match status" value="1"/>
</dbReference>
<reference evidence="14" key="1">
    <citation type="journal article" date="2020" name="mSystems">
        <title>Genome- and Community-Level Interaction Insights into Carbon Utilization and Element Cycling Functions of Hydrothermarchaeota in Hydrothermal Sediment.</title>
        <authorList>
            <person name="Zhou Z."/>
            <person name="Liu Y."/>
            <person name="Xu W."/>
            <person name="Pan J."/>
            <person name="Luo Z.H."/>
            <person name="Li M."/>
        </authorList>
    </citation>
    <scope>NUCLEOTIDE SEQUENCE [LARGE SCALE GENOMIC DNA]</scope>
    <source>
        <strain evidence="14">HyVt-443</strain>
    </source>
</reference>
<dbReference type="InterPro" id="IPR006534">
    <property type="entry name" value="P-type_ATPase_IIIA"/>
</dbReference>
<evidence type="ECO:0000256" key="1">
    <source>
        <dbReference type="ARBA" id="ARBA00004141"/>
    </source>
</evidence>
<dbReference type="InterPro" id="IPR008250">
    <property type="entry name" value="ATPase_P-typ_transduc_dom_A_sf"/>
</dbReference>
<dbReference type="InterPro" id="IPR004014">
    <property type="entry name" value="ATPase_P-typ_cation-transptr_N"/>
</dbReference>
<sequence>MTHLSDDYQGIPIEETLRRLGSSLEKGLSTAEVKARRQQYGFNEIREKEEPLWHRIFRRFWGPIPWMIEIAGILSALVQKWEDFFIILIMLLVNALLDFMQEHRALNALKALKQRLASEIIVLRDGSFSTVPARELVPGDIIRLRLGDIIPADVQLVQGDYLLVDQAALTGESLPVNKTPKDVAYANTIVKQGEMLAVVVNTAANTNFHTVVSLVAKASLEERSHFQKMVIRIGNFLIIMTVVLVLLILMVALFRHEDFLEIIRFSLVLTVAAIPVALPAVLSVTMAVGALNLARRQAIVSKLTAIEELAGVDVFCSDKTGTLTKNQMEVAQPVVLPGHAAEELFLVAALASREENHDPIELPIFDYLRHNFGDQPPGEYRQEEFTPFDPVRKRTEATIVHGSERFVAIKGAAQVVLELAALPEDEADRVMQQVDELAAKGYRTLAVAKRLQERTELIGLIPLFDPPREDSAQVIRDMREHGLKVKMVTGDNIAIAREIGRMLGLEGRAILPDELRGIGNQEMLLLAAVISEGIYRRLAPDVSEKEAREFASEITREVEKAFETSELSSGYIKAHESAIIRTIEEVDIFAEVVPEDKYLIVDTLQKADYIVAMTGDGVNDAPALKKADCGIAVSNATDAARAAADIILTAPGLSVINEAVKQARITFERMKSYSIFRVAETIRIILFMTLSIVVFNFYPITALMIIILALLNDIPILAIAYDNTKIERRPVRWNMPEMLTVASTLGIAGVLSSFLLFFILMELKFSTEMIQSLMFAKLVIAGHGTIYNTRIDDWFWKRPYPSWILFTATFSTRVAGTLIAVYGFLITPIGWTYALYMWAYALVWFVFNDAIKMLTYRNLRRRGLYV</sequence>
<dbReference type="AlphaFoldDB" id="A0A831W9Y9"/>
<dbReference type="InterPro" id="IPR018303">
    <property type="entry name" value="ATPase_P-typ_P_site"/>
</dbReference>
<feature type="transmembrane region" description="Helical" evidence="12">
    <location>
        <begin position="700"/>
        <end position="721"/>
    </location>
</feature>
<dbReference type="FunFam" id="2.70.150.10:FF:000042">
    <property type="entry name" value="Plasma membrane ATPase"/>
    <property type="match status" value="1"/>
</dbReference>
<evidence type="ECO:0000256" key="6">
    <source>
        <dbReference type="ARBA" id="ARBA00022741"/>
    </source>
</evidence>
<evidence type="ECO:0000313" key="14">
    <source>
        <dbReference type="EMBL" id="HEB95602.1"/>
    </source>
</evidence>
<keyword evidence="5" id="KW-0479">Metal-binding</keyword>
<dbReference type="Pfam" id="PF00690">
    <property type="entry name" value="Cation_ATPase_N"/>
    <property type="match status" value="1"/>
</dbReference>
<dbReference type="Proteomes" id="UP000886251">
    <property type="component" value="Unassembled WGS sequence"/>
</dbReference>
<dbReference type="CDD" id="cd02076">
    <property type="entry name" value="P-type_ATPase_H"/>
    <property type="match status" value="1"/>
</dbReference>
<keyword evidence="11 12" id="KW-0472">Membrane</keyword>
<keyword evidence="4 12" id="KW-0812">Transmembrane</keyword>
<evidence type="ECO:0000313" key="15">
    <source>
        <dbReference type="Proteomes" id="UP000886251"/>
    </source>
</evidence>
<dbReference type="SFLD" id="SFLDG00002">
    <property type="entry name" value="C1.7:_P-type_atpase_like"/>
    <property type="match status" value="1"/>
</dbReference>
<dbReference type="Pfam" id="PF00122">
    <property type="entry name" value="E1-E2_ATPase"/>
    <property type="match status" value="1"/>
</dbReference>
<feature type="transmembrane region" description="Helical" evidence="12">
    <location>
        <begin position="674"/>
        <end position="694"/>
    </location>
</feature>
<dbReference type="InterPro" id="IPR059000">
    <property type="entry name" value="ATPase_P-type_domA"/>
</dbReference>
<evidence type="ECO:0000256" key="8">
    <source>
        <dbReference type="ARBA" id="ARBA00022842"/>
    </source>
</evidence>
<dbReference type="Pfam" id="PF08282">
    <property type="entry name" value="Hydrolase_3"/>
    <property type="match status" value="1"/>
</dbReference>
<comment type="similarity">
    <text evidence="2">Belongs to the cation transport ATPase (P-type) (TC 3.A.3) family. Type IIIA subfamily.</text>
</comment>
<keyword evidence="7" id="KW-0067">ATP-binding</keyword>
<dbReference type="InterPro" id="IPR001757">
    <property type="entry name" value="P_typ_ATPase"/>
</dbReference>
<dbReference type="PRINTS" id="PR00119">
    <property type="entry name" value="CATATPASE"/>
</dbReference>
<evidence type="ECO:0000256" key="12">
    <source>
        <dbReference type="SAM" id="Phobius"/>
    </source>
</evidence>
<dbReference type="PANTHER" id="PTHR42861">
    <property type="entry name" value="CALCIUM-TRANSPORTING ATPASE"/>
    <property type="match status" value="1"/>
</dbReference>
<dbReference type="SUPFAM" id="SSF81665">
    <property type="entry name" value="Calcium ATPase, transmembrane domain M"/>
    <property type="match status" value="1"/>
</dbReference>
<evidence type="ECO:0000256" key="2">
    <source>
        <dbReference type="ARBA" id="ARBA00008804"/>
    </source>
</evidence>
<accession>A0A831W9Y9</accession>
<evidence type="ECO:0000259" key="13">
    <source>
        <dbReference type="SMART" id="SM00831"/>
    </source>
</evidence>
<dbReference type="InterPro" id="IPR044492">
    <property type="entry name" value="P_typ_ATPase_HD_dom"/>
</dbReference>
<feature type="transmembrane region" description="Helical" evidence="12">
    <location>
        <begin position="831"/>
        <end position="851"/>
    </location>
</feature>
<dbReference type="InterPro" id="IPR036412">
    <property type="entry name" value="HAD-like_sf"/>
</dbReference>
<evidence type="ECO:0000256" key="10">
    <source>
        <dbReference type="ARBA" id="ARBA00022989"/>
    </source>
</evidence>
<dbReference type="Gene3D" id="3.40.50.1000">
    <property type="entry name" value="HAD superfamily/HAD-like"/>
    <property type="match status" value="1"/>
</dbReference>
<feature type="transmembrane region" description="Helical" evidence="12">
    <location>
        <begin position="741"/>
        <end position="761"/>
    </location>
</feature>
<evidence type="ECO:0000256" key="5">
    <source>
        <dbReference type="ARBA" id="ARBA00022723"/>
    </source>
</evidence>